<dbReference type="PROSITE" id="PS50157">
    <property type="entry name" value="ZINC_FINGER_C2H2_2"/>
    <property type="match status" value="1"/>
</dbReference>
<protein>
    <submittedName>
        <fullName evidence="1">Uncharacterized protein</fullName>
    </submittedName>
</protein>
<proteinExistence type="predicted"/>
<gene>
    <name evidence="1" type="ORF">TRIUR3_27054</name>
</gene>
<dbReference type="SMART" id="SM00355">
    <property type="entry name" value="ZnF_C2H2"/>
    <property type="match status" value="1"/>
</dbReference>
<evidence type="ECO:0000313" key="1">
    <source>
        <dbReference type="EMBL" id="EMS64682.1"/>
    </source>
</evidence>
<dbReference type="EMBL" id="KD053545">
    <property type="protein sequence ID" value="EMS64682.1"/>
    <property type="molecule type" value="Genomic_DNA"/>
</dbReference>
<organism evidence="1">
    <name type="scientific">Triticum urartu</name>
    <name type="common">Red wild einkorn</name>
    <name type="synonym">Crithodium urartu</name>
    <dbReference type="NCBI Taxonomy" id="4572"/>
    <lineage>
        <taxon>Eukaryota</taxon>
        <taxon>Viridiplantae</taxon>
        <taxon>Streptophyta</taxon>
        <taxon>Embryophyta</taxon>
        <taxon>Tracheophyta</taxon>
        <taxon>Spermatophyta</taxon>
        <taxon>Magnoliopsida</taxon>
        <taxon>Liliopsida</taxon>
        <taxon>Poales</taxon>
        <taxon>Poaceae</taxon>
        <taxon>BOP clade</taxon>
        <taxon>Pooideae</taxon>
        <taxon>Triticodae</taxon>
        <taxon>Triticeae</taxon>
        <taxon>Triticinae</taxon>
        <taxon>Triticum</taxon>
    </lineage>
</organism>
<dbReference type="InterPro" id="IPR013087">
    <property type="entry name" value="Znf_C2H2_type"/>
</dbReference>
<reference evidence="1" key="1">
    <citation type="journal article" date="2013" name="Nature">
        <title>Draft genome of the wheat A-genome progenitor Triticum urartu.</title>
        <authorList>
            <person name="Ling H.Q."/>
            <person name="Zhao S."/>
            <person name="Liu D."/>
            <person name="Wang J."/>
            <person name="Sun H."/>
            <person name="Zhang C."/>
            <person name="Fan H."/>
            <person name="Li D."/>
            <person name="Dong L."/>
            <person name="Tao Y."/>
            <person name="Gao C."/>
            <person name="Wu H."/>
            <person name="Li Y."/>
            <person name="Cui Y."/>
            <person name="Guo X."/>
            <person name="Zheng S."/>
            <person name="Wang B."/>
            <person name="Yu K."/>
            <person name="Liang Q."/>
            <person name="Yang W."/>
            <person name="Lou X."/>
            <person name="Chen J."/>
            <person name="Feng M."/>
            <person name="Jian J."/>
            <person name="Zhang X."/>
            <person name="Luo G."/>
            <person name="Jiang Y."/>
            <person name="Liu J."/>
            <person name="Wang Z."/>
            <person name="Sha Y."/>
            <person name="Zhang B."/>
            <person name="Wu H."/>
            <person name="Tang D."/>
            <person name="Shen Q."/>
            <person name="Xue P."/>
            <person name="Zou S."/>
            <person name="Wang X."/>
            <person name="Liu X."/>
            <person name="Wang F."/>
            <person name="Yang Y."/>
            <person name="An X."/>
            <person name="Dong Z."/>
            <person name="Zhang K."/>
            <person name="Zhang X."/>
            <person name="Luo M.C."/>
            <person name="Dvorak J."/>
            <person name="Tong Y."/>
            <person name="Wang J."/>
            <person name="Yang H."/>
            <person name="Li Z."/>
            <person name="Wang D."/>
            <person name="Zhang A."/>
            <person name="Wang J."/>
        </authorList>
    </citation>
    <scope>NUCLEOTIDE SEQUENCE</scope>
</reference>
<dbReference type="eggNOG" id="ENOG502R3MP">
    <property type="taxonomic scope" value="Eukaryota"/>
</dbReference>
<dbReference type="AlphaFoldDB" id="M7ZX94"/>
<dbReference type="InterPro" id="IPR036236">
    <property type="entry name" value="Znf_C2H2_sf"/>
</dbReference>
<dbReference type="Pfam" id="PF13912">
    <property type="entry name" value="zf-C2H2_6"/>
    <property type="match status" value="1"/>
</dbReference>
<sequence length="349" mass="38327">MVEGMMVEGMMVEIMVVEGIDKASVCQKLSDRLHRKIGPYDNANVTEIAPDVRYKTIRWADQVGLAGDMDPNGSYPNKVRSSESEANISPLHDAPRGRAIMPMLSDFVPLNSTPSDSTWIWNTPPTIDAPHVVTMPSIKDCSIMPYQTSASLSSLPPQLPDAKFTPTTRVNTLTSQPNHREIFENPPEIFSHQDFLSNPIRNYFSSSDQSRIFSMESPSITSLLQGDPIAVVNAHLNTIGAIDDGPIFEIPTRSVYKGPKNIPHGTLTRDATYVVPTPLAPFATSSHGPREYKTPMGVPNGITNSGIVHNTMSSRKYRCSICNLTFNSSQAFGGHMSSHSKARKNKLQS</sequence>
<dbReference type="SUPFAM" id="SSF57667">
    <property type="entry name" value="beta-beta-alpha zinc fingers"/>
    <property type="match status" value="1"/>
</dbReference>
<name>M7ZX94_TRIUA</name>
<dbReference type="Gene3D" id="3.30.160.60">
    <property type="entry name" value="Classic Zinc Finger"/>
    <property type="match status" value="1"/>
</dbReference>
<accession>M7ZX94</accession>
<dbReference type="PROSITE" id="PS00028">
    <property type="entry name" value="ZINC_FINGER_C2H2_1"/>
    <property type="match status" value="1"/>
</dbReference>